<keyword evidence="2" id="KW-1185">Reference proteome</keyword>
<dbReference type="EMBL" id="OU015567">
    <property type="protein sequence ID" value="CAG5110336.1"/>
    <property type="molecule type" value="Genomic_DNA"/>
</dbReference>
<protein>
    <submittedName>
        <fullName evidence="1">Oidioi.mRNA.OKI2018_I69.chr2.g4748.t1.cds</fullName>
    </submittedName>
</protein>
<evidence type="ECO:0000313" key="1">
    <source>
        <dbReference type="EMBL" id="CAG5110336.1"/>
    </source>
</evidence>
<accession>A0ABN7SYQ2</accession>
<proteinExistence type="predicted"/>
<dbReference type="Proteomes" id="UP001158576">
    <property type="component" value="Chromosome 2"/>
</dbReference>
<sequence>MESTNRSLFEAPYFFGYICEDDVFDENGKVKIRVRNHYECEVLQLNRTFAEKYHLHNDSSSYVAADYQKDSYRSTFRIDAGIDRDDFQNGTNGFSWCPANPYIPQRFRYKIKLGILLASKDKREKALCTEKKLVKTTLIRFAPRQGF</sequence>
<name>A0ABN7SYQ2_OIKDI</name>
<organism evidence="1 2">
    <name type="scientific">Oikopleura dioica</name>
    <name type="common">Tunicate</name>
    <dbReference type="NCBI Taxonomy" id="34765"/>
    <lineage>
        <taxon>Eukaryota</taxon>
        <taxon>Metazoa</taxon>
        <taxon>Chordata</taxon>
        <taxon>Tunicata</taxon>
        <taxon>Appendicularia</taxon>
        <taxon>Copelata</taxon>
        <taxon>Oikopleuridae</taxon>
        <taxon>Oikopleura</taxon>
    </lineage>
</organism>
<reference evidence="1 2" key="1">
    <citation type="submission" date="2021-04" db="EMBL/GenBank/DDBJ databases">
        <authorList>
            <person name="Bliznina A."/>
        </authorList>
    </citation>
    <scope>NUCLEOTIDE SEQUENCE [LARGE SCALE GENOMIC DNA]</scope>
</reference>
<evidence type="ECO:0000313" key="2">
    <source>
        <dbReference type="Proteomes" id="UP001158576"/>
    </source>
</evidence>
<gene>
    <name evidence="1" type="ORF">OKIOD_LOCUS13513</name>
</gene>